<protein>
    <submittedName>
        <fullName evidence="1">Uncharacterized protein</fullName>
    </submittedName>
</protein>
<dbReference type="EMBL" id="AWWV01015714">
    <property type="protein sequence ID" value="OMO51732.1"/>
    <property type="molecule type" value="Genomic_DNA"/>
</dbReference>
<dbReference type="Proteomes" id="UP000188268">
    <property type="component" value="Unassembled WGS sequence"/>
</dbReference>
<evidence type="ECO:0000313" key="2">
    <source>
        <dbReference type="Proteomes" id="UP000188268"/>
    </source>
</evidence>
<reference evidence="1 2" key="1">
    <citation type="submission" date="2013-09" db="EMBL/GenBank/DDBJ databases">
        <title>Corchorus capsularis genome sequencing.</title>
        <authorList>
            <person name="Alam M."/>
            <person name="Haque M.S."/>
            <person name="Islam M.S."/>
            <person name="Emdad E.M."/>
            <person name="Islam M.M."/>
            <person name="Ahmed B."/>
            <person name="Halim A."/>
            <person name="Hossen Q.M.M."/>
            <person name="Hossain M.Z."/>
            <person name="Ahmed R."/>
            <person name="Khan M.M."/>
            <person name="Islam R."/>
            <person name="Rashid M.M."/>
            <person name="Khan S.A."/>
            <person name="Rahman M.S."/>
            <person name="Alam M."/>
        </authorList>
    </citation>
    <scope>NUCLEOTIDE SEQUENCE [LARGE SCALE GENOMIC DNA]</scope>
    <source>
        <strain evidence="2">cv. CVL-1</strain>
        <tissue evidence="1">Whole seedling</tissue>
    </source>
</reference>
<name>A0A1R3G0X5_COCAP</name>
<dbReference type="AlphaFoldDB" id="A0A1R3G0X5"/>
<sequence length="27" mass="3266">MEAGKENCHSLKMWFIEAKTVRWRVSK</sequence>
<comment type="caution">
    <text evidence="1">The sequence shown here is derived from an EMBL/GenBank/DDBJ whole genome shotgun (WGS) entry which is preliminary data.</text>
</comment>
<accession>A0A1R3G0X5</accession>
<keyword evidence="2" id="KW-1185">Reference proteome</keyword>
<proteinExistence type="predicted"/>
<dbReference type="Gramene" id="OMO51732">
    <property type="protein sequence ID" value="OMO51732"/>
    <property type="gene ID" value="CCACVL1_29626"/>
</dbReference>
<evidence type="ECO:0000313" key="1">
    <source>
        <dbReference type="EMBL" id="OMO51732.1"/>
    </source>
</evidence>
<organism evidence="1 2">
    <name type="scientific">Corchorus capsularis</name>
    <name type="common">Jute</name>
    <dbReference type="NCBI Taxonomy" id="210143"/>
    <lineage>
        <taxon>Eukaryota</taxon>
        <taxon>Viridiplantae</taxon>
        <taxon>Streptophyta</taxon>
        <taxon>Embryophyta</taxon>
        <taxon>Tracheophyta</taxon>
        <taxon>Spermatophyta</taxon>
        <taxon>Magnoliopsida</taxon>
        <taxon>eudicotyledons</taxon>
        <taxon>Gunneridae</taxon>
        <taxon>Pentapetalae</taxon>
        <taxon>rosids</taxon>
        <taxon>malvids</taxon>
        <taxon>Malvales</taxon>
        <taxon>Malvaceae</taxon>
        <taxon>Grewioideae</taxon>
        <taxon>Apeibeae</taxon>
        <taxon>Corchorus</taxon>
    </lineage>
</organism>
<gene>
    <name evidence="1" type="ORF">CCACVL1_29626</name>
</gene>